<dbReference type="AlphaFoldDB" id="A0A174WZ86"/>
<dbReference type="SUPFAM" id="SSF52540">
    <property type="entry name" value="P-loop containing nucleoside triphosphate hydrolases"/>
    <property type="match status" value="1"/>
</dbReference>
<dbReference type="Gene3D" id="3.40.50.300">
    <property type="entry name" value="P-loop containing nucleotide triphosphate hydrolases"/>
    <property type="match status" value="1"/>
</dbReference>
<protein>
    <submittedName>
        <fullName evidence="1">AAA family ATPase</fullName>
    </submittedName>
</protein>
<dbReference type="InterPro" id="IPR007694">
    <property type="entry name" value="DNA_helicase_DnaB-like_C"/>
</dbReference>
<dbReference type="GO" id="GO:0005524">
    <property type="term" value="F:ATP binding"/>
    <property type="evidence" value="ECO:0007669"/>
    <property type="project" value="InterPro"/>
</dbReference>
<dbReference type="OrthoDB" id="266913at2"/>
<accession>A0A174WZ86</accession>
<dbReference type="RefSeq" id="WP_055651536.1">
    <property type="nucleotide sequence ID" value="NZ_CAJKZF010000049.1"/>
</dbReference>
<organism evidence="1 2">
    <name type="scientific">Hungatella hathewayi</name>
    <dbReference type="NCBI Taxonomy" id="154046"/>
    <lineage>
        <taxon>Bacteria</taxon>
        <taxon>Bacillati</taxon>
        <taxon>Bacillota</taxon>
        <taxon>Clostridia</taxon>
        <taxon>Lachnospirales</taxon>
        <taxon>Lachnospiraceae</taxon>
        <taxon>Hungatella</taxon>
    </lineage>
</organism>
<dbReference type="PANTHER" id="PTHR12873:SF6">
    <property type="entry name" value="TOPRIM DOMAIN-CONTAINING PROTEIN"/>
    <property type="match status" value="1"/>
</dbReference>
<evidence type="ECO:0000313" key="2">
    <source>
        <dbReference type="Proteomes" id="UP000434223"/>
    </source>
</evidence>
<dbReference type="GO" id="GO:0003697">
    <property type="term" value="F:single-stranded DNA binding"/>
    <property type="evidence" value="ECO:0007669"/>
    <property type="project" value="InterPro"/>
</dbReference>
<dbReference type="Proteomes" id="UP000434223">
    <property type="component" value="Unassembled WGS sequence"/>
</dbReference>
<dbReference type="PROSITE" id="PS51199">
    <property type="entry name" value="SF4_HELICASE"/>
    <property type="match status" value="1"/>
</dbReference>
<name>A0A174WZ86_9FIRM</name>
<sequence>MNFNETEVRKAITVMKPGNALFEVRVISGRGNATGYFTTADTLINELKRLNLAATCNVYITLNSIKDECYSRQQRDQFIQNGKPTTSDTDITLYDWLMVDIDPVRAAGTSASNEQIKKAKLKANEVYAYMKKTGFEEPLVGFSGNGIHLLYSVALSTNDENKALMKNCLTVLDMFFSDDAVKIDTANFNPARVCKLYGTVAQKGANTPERPHRPSYIIRSPEKPVQNKKMLLVKLAGYLPEPEKPQRYNNYNPRQFDLDEWLDHYGLRYTKASYGSGTKYILEKCPFDDNHTGKDACIFKAANGAIGFHCFHNSCSDKTWQDVRRLYEPDAYDRQYVPDQRHPNYRNPNYVVEKKEEVKIVEGQPVFFTTEQIRLLEEPPEEFIKTGIDTIDEKMRGLKKGFVSCLSGLRAAGKSSVISQLTIEAAEQGYRTALFSGELKPKNLLKWLLLQAAGKQYVSQTQYDYYYVVRSPYDEIISKWLDEKVWVYNNYYGNNFGSIMTQIRKCVTEHKVDLVILDNMMALNLMEMGSDKYQQQSHFVESLEDYAKQANIHILFVAHPRKSTGFLRLDDVSGSNDIVNRVDNAFILHRVNEDFKRLSKEMFKWKADDPLYQCSNVIEICKDRDGGVQDEFVPLYFEQSTKRLRNSPGETKTYTWTEKIGEYIRNDFESVPLDEQLPFD</sequence>
<evidence type="ECO:0000313" key="1">
    <source>
        <dbReference type="EMBL" id="MUB66995.1"/>
    </source>
</evidence>
<dbReference type="GO" id="GO:0043139">
    <property type="term" value="F:5'-3' DNA helicase activity"/>
    <property type="evidence" value="ECO:0007669"/>
    <property type="project" value="InterPro"/>
</dbReference>
<reference evidence="1 2" key="1">
    <citation type="submission" date="2019-09" db="EMBL/GenBank/DDBJ databases">
        <title>Draft genome sequencing of Hungatella hathewayi 123Y-2.</title>
        <authorList>
            <person name="Lv Q."/>
            <person name="Li S."/>
        </authorList>
    </citation>
    <scope>NUCLEOTIDE SEQUENCE [LARGE SCALE GENOMIC DNA]</scope>
    <source>
        <strain evidence="1 2">123Y-2</strain>
    </source>
</reference>
<dbReference type="GO" id="GO:0006260">
    <property type="term" value="P:DNA replication"/>
    <property type="evidence" value="ECO:0007669"/>
    <property type="project" value="InterPro"/>
</dbReference>
<comment type="caution">
    <text evidence="1">The sequence shown here is derived from an EMBL/GenBank/DDBJ whole genome shotgun (WGS) entry which is preliminary data.</text>
</comment>
<proteinExistence type="predicted"/>
<dbReference type="InterPro" id="IPR027417">
    <property type="entry name" value="P-loop_NTPase"/>
</dbReference>
<gene>
    <name evidence="1" type="ORF">GNE07_28665</name>
</gene>
<dbReference type="PANTHER" id="PTHR12873">
    <property type="entry name" value="T7-LIKE MITOCHONDRIAL DNA HELICASE"/>
    <property type="match status" value="1"/>
</dbReference>
<dbReference type="EMBL" id="WNME01000040">
    <property type="protein sequence ID" value="MUB66995.1"/>
    <property type="molecule type" value="Genomic_DNA"/>
</dbReference>
<dbReference type="Pfam" id="PF03796">
    <property type="entry name" value="DnaB_C"/>
    <property type="match status" value="1"/>
</dbReference>
<dbReference type="InterPro" id="IPR027032">
    <property type="entry name" value="Twinkle-like"/>
</dbReference>